<feature type="domain" description="F-box" evidence="1">
    <location>
        <begin position="406"/>
        <end position="447"/>
    </location>
</feature>
<keyword evidence="3" id="KW-1185">Reference proteome</keyword>
<reference evidence="2 3" key="1">
    <citation type="submission" date="2018-10" db="EMBL/GenBank/DDBJ databases">
        <title>A high-quality apple genome assembly.</title>
        <authorList>
            <person name="Hu J."/>
        </authorList>
    </citation>
    <scope>NUCLEOTIDE SEQUENCE [LARGE SCALE GENOMIC DNA]</scope>
    <source>
        <strain evidence="3">cv. HFTH1</strain>
        <tissue evidence="2">Young leaf</tissue>
    </source>
</reference>
<dbReference type="Gene3D" id="1.20.1280.50">
    <property type="match status" value="2"/>
</dbReference>
<dbReference type="PANTHER" id="PTHR44259:SF107">
    <property type="entry name" value="F-BOX PROTEIN SKIP23-LIKE"/>
    <property type="match status" value="1"/>
</dbReference>
<evidence type="ECO:0000313" key="3">
    <source>
        <dbReference type="Proteomes" id="UP000290289"/>
    </source>
</evidence>
<name>A0A498JH97_MALDO</name>
<accession>A0A498JH97</accession>
<dbReference type="SMART" id="SM00256">
    <property type="entry name" value="FBOX"/>
    <property type="match status" value="2"/>
</dbReference>
<gene>
    <name evidence="2" type="ORF">DVH24_024752</name>
</gene>
<dbReference type="InterPro" id="IPR036047">
    <property type="entry name" value="F-box-like_dom_sf"/>
</dbReference>
<evidence type="ECO:0000313" key="2">
    <source>
        <dbReference type="EMBL" id="RXH95068.1"/>
    </source>
</evidence>
<dbReference type="Pfam" id="PF12937">
    <property type="entry name" value="F-box-like"/>
    <property type="match status" value="2"/>
</dbReference>
<dbReference type="Pfam" id="PF03478">
    <property type="entry name" value="Beta-prop_KIB1-4"/>
    <property type="match status" value="2"/>
</dbReference>
<dbReference type="AlphaFoldDB" id="A0A498JH97"/>
<dbReference type="InterPro" id="IPR050942">
    <property type="entry name" value="F-box_BR-signaling"/>
</dbReference>
<proteinExistence type="predicted"/>
<dbReference type="Proteomes" id="UP000290289">
    <property type="component" value="Chromosome 7"/>
</dbReference>
<evidence type="ECO:0000259" key="1">
    <source>
        <dbReference type="SMART" id="SM00256"/>
    </source>
</evidence>
<dbReference type="InterPro" id="IPR001810">
    <property type="entry name" value="F-box_dom"/>
</dbReference>
<feature type="domain" description="F-box" evidence="1">
    <location>
        <begin position="8"/>
        <end position="49"/>
    </location>
</feature>
<dbReference type="InterPro" id="IPR005174">
    <property type="entry name" value="KIB1-4_b-propeller"/>
</dbReference>
<organism evidence="2 3">
    <name type="scientific">Malus domestica</name>
    <name type="common">Apple</name>
    <name type="synonym">Pyrus malus</name>
    <dbReference type="NCBI Taxonomy" id="3750"/>
    <lineage>
        <taxon>Eukaryota</taxon>
        <taxon>Viridiplantae</taxon>
        <taxon>Streptophyta</taxon>
        <taxon>Embryophyta</taxon>
        <taxon>Tracheophyta</taxon>
        <taxon>Spermatophyta</taxon>
        <taxon>Magnoliopsida</taxon>
        <taxon>eudicotyledons</taxon>
        <taxon>Gunneridae</taxon>
        <taxon>Pentapetalae</taxon>
        <taxon>rosids</taxon>
        <taxon>fabids</taxon>
        <taxon>Rosales</taxon>
        <taxon>Rosaceae</taxon>
        <taxon>Amygdaloideae</taxon>
        <taxon>Maleae</taxon>
        <taxon>Malus</taxon>
    </lineage>
</organism>
<dbReference type="EMBL" id="RDQH01000333">
    <property type="protein sequence ID" value="RXH95068.1"/>
    <property type="molecule type" value="Genomic_DNA"/>
</dbReference>
<dbReference type="SUPFAM" id="SSF81383">
    <property type="entry name" value="F-box domain"/>
    <property type="match status" value="2"/>
</dbReference>
<dbReference type="PANTHER" id="PTHR44259">
    <property type="entry name" value="OS07G0183000 PROTEIN-RELATED"/>
    <property type="match status" value="1"/>
</dbReference>
<sequence length="772" mass="89578">MQSDWANLPTDVLSSIYDRLPVASDCVQFMAVCRSWRCMKKDRKYKRARLTTPMVFVSERKENTWNAYDFVNNQVFGFQLKLPKARFCGSSNGWIITVENFVVTLRNPQYDVKGRTERPSIIRLPPLKPQINYKIRGYAKAHADYFVIKATMSADPISNSKDCIVMVLYEPLSQLAFIRLGRDTRWTYIDKHGDEIYSWIKDVVLIEDKIYVVDSQSRLWAFESTYKSTVDVQLVATGIADRPQKMYLVGSKKKGLLMIYRFSEYRRFTRESRKFRIYELSSNDEWIEKNDLGDIALFVGDNDSVSVVASMHSRCQSNCIYFLNDNDGIHCQHTFDDFGVYNVKSQSVTKPARLRNPVKRTSLRLLGKYEINRVGCLETTGLCFCSLDHGRDAKDAIGELDDWANLPTDVLSLIYDRLSVASDCVQFMAVCRSWRCMKKDRKYKRARLTTPMVFVSERKENTWNAYDFVNNQVLGFQLKLPKTRFCGSSNGWIITVENFVVTLRNPQYDVKGRTERPSIIRLPPLKPQVNYKLRGYVKAHSDYFVIKATMSADPISNSKDCIVMVLYEPLSQLAFIRLGKDTRWTYIDKHGDEIFPWITDVVLIEDKIYAVDAWSKLWAFDSTSKSIVDVQLVATGIADEPQKMYLVGSKKKGLLLIYRFSEYRLFTRESRKFRIFELSSNDEWIEKNDLGDLALFLGDNDPISVVASMHSRCQSNCIYFVNDNERINCRHTFDDFGVYNVKSQNVTKPALLRNPVKRTMYPPFMFQPIVYM</sequence>
<protein>
    <recommendedName>
        <fullName evidence="1">F-box domain-containing protein</fullName>
    </recommendedName>
</protein>
<comment type="caution">
    <text evidence="2">The sequence shown here is derived from an EMBL/GenBank/DDBJ whole genome shotgun (WGS) entry which is preliminary data.</text>
</comment>